<dbReference type="RefSeq" id="XP_033689307.1">
    <property type="nucleotide sequence ID" value="XM_033835143.1"/>
</dbReference>
<keyword evidence="1" id="KW-0732">Signal</keyword>
<dbReference type="GeneID" id="54588473"/>
<organism evidence="2 3">
    <name type="scientific">Trematosphaeria pertusa</name>
    <dbReference type="NCBI Taxonomy" id="390896"/>
    <lineage>
        <taxon>Eukaryota</taxon>
        <taxon>Fungi</taxon>
        <taxon>Dikarya</taxon>
        <taxon>Ascomycota</taxon>
        <taxon>Pezizomycotina</taxon>
        <taxon>Dothideomycetes</taxon>
        <taxon>Pleosporomycetidae</taxon>
        <taxon>Pleosporales</taxon>
        <taxon>Massarineae</taxon>
        <taxon>Trematosphaeriaceae</taxon>
        <taxon>Trematosphaeria</taxon>
    </lineage>
</organism>
<evidence type="ECO:0000313" key="3">
    <source>
        <dbReference type="Proteomes" id="UP000800094"/>
    </source>
</evidence>
<accession>A0A6A6IYP0</accession>
<sequence>MAQLLTVQLFIVHLPTVHPLKKAIPHPPPAEDAERNLEAEEGSTCSTSYQIYEKSKACPIVDSNLESEKDANAEAEVVPASNAVTELVHRLSTTAPAILDITLLAPSIGAFIDYQQSPGGPCMEERLQYQIRAAIGTNLLMLDYVFVPLNASLPSPSQARRQR</sequence>
<protein>
    <submittedName>
        <fullName evidence="2">Uncharacterized protein</fullName>
    </submittedName>
</protein>
<feature type="chain" id="PRO_5025540048" evidence="1">
    <location>
        <begin position="20"/>
        <end position="163"/>
    </location>
</feature>
<dbReference type="EMBL" id="ML987190">
    <property type="protein sequence ID" value="KAF2254303.1"/>
    <property type="molecule type" value="Genomic_DNA"/>
</dbReference>
<reference evidence="2" key="1">
    <citation type="journal article" date="2020" name="Stud. Mycol.">
        <title>101 Dothideomycetes genomes: a test case for predicting lifestyles and emergence of pathogens.</title>
        <authorList>
            <person name="Haridas S."/>
            <person name="Albert R."/>
            <person name="Binder M."/>
            <person name="Bloem J."/>
            <person name="Labutti K."/>
            <person name="Salamov A."/>
            <person name="Andreopoulos B."/>
            <person name="Baker S."/>
            <person name="Barry K."/>
            <person name="Bills G."/>
            <person name="Bluhm B."/>
            <person name="Cannon C."/>
            <person name="Castanera R."/>
            <person name="Culley D."/>
            <person name="Daum C."/>
            <person name="Ezra D."/>
            <person name="Gonzalez J."/>
            <person name="Henrissat B."/>
            <person name="Kuo A."/>
            <person name="Liang C."/>
            <person name="Lipzen A."/>
            <person name="Lutzoni F."/>
            <person name="Magnuson J."/>
            <person name="Mondo S."/>
            <person name="Nolan M."/>
            <person name="Ohm R."/>
            <person name="Pangilinan J."/>
            <person name="Park H.-J."/>
            <person name="Ramirez L."/>
            <person name="Alfaro M."/>
            <person name="Sun H."/>
            <person name="Tritt A."/>
            <person name="Yoshinaga Y."/>
            <person name="Zwiers L.-H."/>
            <person name="Turgeon B."/>
            <person name="Goodwin S."/>
            <person name="Spatafora J."/>
            <person name="Crous P."/>
            <person name="Grigoriev I."/>
        </authorList>
    </citation>
    <scope>NUCLEOTIDE SEQUENCE</scope>
    <source>
        <strain evidence="2">CBS 122368</strain>
    </source>
</reference>
<evidence type="ECO:0000256" key="1">
    <source>
        <dbReference type="SAM" id="SignalP"/>
    </source>
</evidence>
<dbReference type="Proteomes" id="UP000800094">
    <property type="component" value="Unassembled WGS sequence"/>
</dbReference>
<name>A0A6A6IYP0_9PLEO</name>
<feature type="signal peptide" evidence="1">
    <location>
        <begin position="1"/>
        <end position="19"/>
    </location>
</feature>
<gene>
    <name evidence="2" type="ORF">BU26DRAFT_600048</name>
</gene>
<proteinExistence type="predicted"/>
<keyword evidence="3" id="KW-1185">Reference proteome</keyword>
<dbReference type="AlphaFoldDB" id="A0A6A6IYP0"/>
<evidence type="ECO:0000313" key="2">
    <source>
        <dbReference type="EMBL" id="KAF2254303.1"/>
    </source>
</evidence>